<keyword evidence="6 7" id="KW-0472">Membrane</keyword>
<dbReference type="PANTHER" id="PTHR31204">
    <property type="entry name" value="SIGMA INTRACELLULAR RECEPTOR 2"/>
    <property type="match status" value="1"/>
</dbReference>
<dbReference type="PANTHER" id="PTHR31204:SF1">
    <property type="entry name" value="SIGMA INTRACELLULAR RECEPTOR 2"/>
    <property type="match status" value="1"/>
</dbReference>
<evidence type="ECO:0000313" key="10">
    <source>
        <dbReference type="Proteomes" id="UP001055712"/>
    </source>
</evidence>
<proteinExistence type="inferred from homology"/>
<dbReference type="Proteomes" id="UP001055712">
    <property type="component" value="Unassembled WGS sequence"/>
</dbReference>
<dbReference type="Pfam" id="PF05241">
    <property type="entry name" value="EBP"/>
    <property type="match status" value="1"/>
</dbReference>
<comment type="caution">
    <text evidence="9">The sequence shown here is derived from an EMBL/GenBank/DDBJ whole genome shotgun (WGS) entry which is preliminary data.</text>
</comment>
<evidence type="ECO:0000256" key="7">
    <source>
        <dbReference type="PIRNR" id="PIRNR031032"/>
    </source>
</evidence>
<keyword evidence="10" id="KW-1185">Reference proteome</keyword>
<reference evidence="9" key="2">
    <citation type="submission" date="2020-11" db="EMBL/GenBank/DDBJ databases">
        <authorList>
            <person name="Cecchin M."/>
            <person name="Marcolungo L."/>
            <person name="Rossato M."/>
            <person name="Girolomoni L."/>
            <person name="Cosentino E."/>
            <person name="Cuine S."/>
            <person name="Li-Beisson Y."/>
            <person name="Delledonne M."/>
            <person name="Ballottari M."/>
        </authorList>
    </citation>
    <scope>NUCLEOTIDE SEQUENCE</scope>
    <source>
        <strain evidence="9">211/11P</strain>
        <tissue evidence="9">Whole cell</tissue>
    </source>
</reference>
<dbReference type="PROSITE" id="PS51751">
    <property type="entry name" value="EXPERA"/>
    <property type="match status" value="1"/>
</dbReference>
<evidence type="ECO:0000313" key="9">
    <source>
        <dbReference type="EMBL" id="KAI3431447.1"/>
    </source>
</evidence>
<evidence type="ECO:0000256" key="3">
    <source>
        <dbReference type="ARBA" id="ARBA00022692"/>
    </source>
</evidence>
<name>A0A9D4YXB8_CHLVU</name>
<evidence type="ECO:0000259" key="8">
    <source>
        <dbReference type="PROSITE" id="PS51751"/>
    </source>
</evidence>
<comment type="similarity">
    <text evidence="2">Belongs to the TMEM97/sigma-2 receptor family.</text>
</comment>
<feature type="transmembrane region" description="Helical" evidence="7">
    <location>
        <begin position="139"/>
        <end position="160"/>
    </location>
</feature>
<dbReference type="GO" id="GO:0005789">
    <property type="term" value="C:endoplasmic reticulum membrane"/>
    <property type="evidence" value="ECO:0007669"/>
    <property type="project" value="UniProtKB-SubCell"/>
</dbReference>
<dbReference type="EMBL" id="SIDB01000006">
    <property type="protein sequence ID" value="KAI3431447.1"/>
    <property type="molecule type" value="Genomic_DNA"/>
</dbReference>
<evidence type="ECO:0000256" key="6">
    <source>
        <dbReference type="ARBA" id="ARBA00023136"/>
    </source>
</evidence>
<dbReference type="InterPro" id="IPR033118">
    <property type="entry name" value="EXPERA"/>
</dbReference>
<feature type="transmembrane region" description="Helical" evidence="7">
    <location>
        <begin position="114"/>
        <end position="133"/>
    </location>
</feature>
<accession>A0A9D4YXB8</accession>
<protein>
    <recommendedName>
        <fullName evidence="8">EXPERA domain-containing protein</fullName>
    </recommendedName>
</protein>
<keyword evidence="3 7" id="KW-0812">Transmembrane</keyword>
<sequence length="177" mass="19749">MGMLQLQGSIPLHQSKGATMNAALYYLYLAFFISHIPITLFVDSQAVLPAAWYPQAARDLSSWYFTTHKDPLMMHCPTWFQSLVGSELVLQLPFFFVAIYALLAKRNWLRIPAILYGSFVSATMLPILAELITHTAHGYNAAVVTAFYAPYLIVPLLLALHMAATPQPFGSSKAKRQ</sequence>
<feature type="transmembrane region" description="Helical" evidence="7">
    <location>
        <begin position="79"/>
        <end position="102"/>
    </location>
</feature>
<keyword evidence="5 7" id="KW-1133">Transmembrane helix</keyword>
<dbReference type="InterPro" id="IPR016964">
    <property type="entry name" value="Sigma2_recept"/>
</dbReference>
<organism evidence="9 10">
    <name type="scientific">Chlorella vulgaris</name>
    <name type="common">Green alga</name>
    <dbReference type="NCBI Taxonomy" id="3077"/>
    <lineage>
        <taxon>Eukaryota</taxon>
        <taxon>Viridiplantae</taxon>
        <taxon>Chlorophyta</taxon>
        <taxon>core chlorophytes</taxon>
        <taxon>Trebouxiophyceae</taxon>
        <taxon>Chlorellales</taxon>
        <taxon>Chlorellaceae</taxon>
        <taxon>Chlorella clade</taxon>
        <taxon>Chlorella</taxon>
    </lineage>
</organism>
<evidence type="ECO:0000256" key="5">
    <source>
        <dbReference type="ARBA" id="ARBA00022989"/>
    </source>
</evidence>
<dbReference type="InterPro" id="IPR051987">
    <property type="entry name" value="Sigma-2_receptor-like"/>
</dbReference>
<evidence type="ECO:0000256" key="1">
    <source>
        <dbReference type="ARBA" id="ARBA00004477"/>
    </source>
</evidence>
<feature type="transmembrane region" description="Helical" evidence="7">
    <location>
        <begin position="23"/>
        <end position="42"/>
    </location>
</feature>
<reference evidence="9" key="1">
    <citation type="journal article" date="2019" name="Plant J.">
        <title>Chlorella vulgaris genome assembly and annotation reveals the molecular basis for metabolic acclimation to high light conditions.</title>
        <authorList>
            <person name="Cecchin M."/>
            <person name="Marcolungo L."/>
            <person name="Rossato M."/>
            <person name="Girolomoni L."/>
            <person name="Cosentino E."/>
            <person name="Cuine S."/>
            <person name="Li-Beisson Y."/>
            <person name="Delledonne M."/>
            <person name="Ballottari M."/>
        </authorList>
    </citation>
    <scope>NUCLEOTIDE SEQUENCE</scope>
    <source>
        <strain evidence="9">211/11P</strain>
    </source>
</reference>
<gene>
    <name evidence="9" type="ORF">D9Q98_004499</name>
</gene>
<keyword evidence="4" id="KW-0256">Endoplasmic reticulum</keyword>
<dbReference type="AlphaFoldDB" id="A0A9D4YXB8"/>
<evidence type="ECO:0000256" key="2">
    <source>
        <dbReference type="ARBA" id="ARBA00009096"/>
    </source>
</evidence>
<dbReference type="OrthoDB" id="433124at2759"/>
<evidence type="ECO:0000256" key="4">
    <source>
        <dbReference type="ARBA" id="ARBA00022824"/>
    </source>
</evidence>
<dbReference type="PIRSF" id="PIRSF031032">
    <property type="entry name" value="TMP_97_prd"/>
    <property type="match status" value="1"/>
</dbReference>
<feature type="domain" description="EXPERA" evidence="8">
    <location>
        <begin position="24"/>
        <end position="159"/>
    </location>
</feature>
<comment type="subcellular location">
    <subcellularLocation>
        <location evidence="1">Endoplasmic reticulum membrane</location>
        <topology evidence="1">Multi-pass membrane protein</topology>
    </subcellularLocation>
</comment>